<dbReference type="EMBL" id="AZDI01000003">
    <property type="protein sequence ID" value="KRK45930.1"/>
    <property type="molecule type" value="Genomic_DNA"/>
</dbReference>
<proteinExistence type="predicted"/>
<keyword evidence="4" id="KW-0418">Kinase</keyword>
<dbReference type="PATRIC" id="fig|1423719.4.peg.906"/>
<keyword evidence="3" id="KW-0547">Nucleotide-binding</keyword>
<evidence type="ECO:0000256" key="2">
    <source>
        <dbReference type="ARBA" id="ARBA00022679"/>
    </source>
</evidence>
<dbReference type="InterPro" id="IPR013749">
    <property type="entry name" value="PM/HMP-P_kinase-1"/>
</dbReference>
<feature type="domain" description="Pyridoxamine kinase/Phosphomethylpyrimidine kinase" evidence="6">
    <location>
        <begin position="82"/>
        <end position="260"/>
    </location>
</feature>
<evidence type="ECO:0000259" key="6">
    <source>
        <dbReference type="Pfam" id="PF08543"/>
    </source>
</evidence>
<name>A0A0R1HRU6_9LACO</name>
<dbReference type="Pfam" id="PF08543">
    <property type="entry name" value="Phos_pyr_kin"/>
    <property type="match status" value="1"/>
</dbReference>
<dbReference type="AlphaFoldDB" id="A0A0R1HRU6"/>
<keyword evidence="2" id="KW-0808">Transferase</keyword>
<dbReference type="Proteomes" id="UP000051450">
    <property type="component" value="Unassembled WGS sequence"/>
</dbReference>
<keyword evidence="8" id="KW-1185">Reference proteome</keyword>
<dbReference type="PANTHER" id="PTHR10534:SF2">
    <property type="entry name" value="PYRIDOXAL KINASE"/>
    <property type="match status" value="1"/>
</dbReference>
<dbReference type="STRING" id="1423719.FC66_GL000890"/>
<dbReference type="InterPro" id="IPR029056">
    <property type="entry name" value="Ribokinase-like"/>
</dbReference>
<dbReference type="Gene3D" id="3.40.1190.20">
    <property type="match status" value="1"/>
</dbReference>
<dbReference type="EC" id="2.7.1.35" evidence="1"/>
<organism evidence="7 8">
    <name type="scientific">Dellaglioa algida DSM 15638</name>
    <dbReference type="NCBI Taxonomy" id="1423719"/>
    <lineage>
        <taxon>Bacteria</taxon>
        <taxon>Bacillati</taxon>
        <taxon>Bacillota</taxon>
        <taxon>Bacilli</taxon>
        <taxon>Lactobacillales</taxon>
        <taxon>Lactobacillaceae</taxon>
        <taxon>Dellaglioa</taxon>
    </lineage>
</organism>
<comment type="caution">
    <text evidence="7">The sequence shown here is derived from an EMBL/GenBank/DDBJ whole genome shotgun (WGS) entry which is preliminary data.</text>
</comment>
<dbReference type="PANTHER" id="PTHR10534">
    <property type="entry name" value="PYRIDOXAL KINASE"/>
    <property type="match status" value="1"/>
</dbReference>
<dbReference type="InterPro" id="IPR004625">
    <property type="entry name" value="PyrdxlKinase"/>
</dbReference>
<reference evidence="7 8" key="1">
    <citation type="journal article" date="2015" name="Genome Announc.">
        <title>Expanding the biotechnology potential of lactobacilli through comparative genomics of 213 strains and associated genera.</title>
        <authorList>
            <person name="Sun Z."/>
            <person name="Harris H.M."/>
            <person name="McCann A."/>
            <person name="Guo C."/>
            <person name="Argimon S."/>
            <person name="Zhang W."/>
            <person name="Yang X."/>
            <person name="Jeffery I.B."/>
            <person name="Cooney J.C."/>
            <person name="Kagawa T.F."/>
            <person name="Liu W."/>
            <person name="Song Y."/>
            <person name="Salvetti E."/>
            <person name="Wrobel A."/>
            <person name="Rasinkangas P."/>
            <person name="Parkhill J."/>
            <person name="Rea M.C."/>
            <person name="O'Sullivan O."/>
            <person name="Ritari J."/>
            <person name="Douillard F.P."/>
            <person name="Paul Ross R."/>
            <person name="Yang R."/>
            <person name="Briner A.E."/>
            <person name="Felis G.E."/>
            <person name="de Vos W.M."/>
            <person name="Barrangou R."/>
            <person name="Klaenhammer T.R."/>
            <person name="Caufield P.W."/>
            <person name="Cui Y."/>
            <person name="Zhang H."/>
            <person name="O'Toole P.W."/>
        </authorList>
    </citation>
    <scope>NUCLEOTIDE SEQUENCE [LARGE SCALE GENOMIC DNA]</scope>
    <source>
        <strain evidence="7 8">DSM 15638</strain>
    </source>
</reference>
<evidence type="ECO:0000256" key="1">
    <source>
        <dbReference type="ARBA" id="ARBA00012104"/>
    </source>
</evidence>
<dbReference type="GO" id="GO:0009443">
    <property type="term" value="P:pyridoxal 5'-phosphate salvage"/>
    <property type="evidence" value="ECO:0007669"/>
    <property type="project" value="InterPro"/>
</dbReference>
<gene>
    <name evidence="7" type="ORF">FC66_GL000890</name>
</gene>
<protein>
    <recommendedName>
        <fullName evidence="1">pyridoxal kinase</fullName>
        <ecNumber evidence="1">2.7.1.35</ecNumber>
    </recommendedName>
</protein>
<dbReference type="SUPFAM" id="SSF53613">
    <property type="entry name" value="Ribokinase-like"/>
    <property type="match status" value="1"/>
</dbReference>
<evidence type="ECO:0000256" key="3">
    <source>
        <dbReference type="ARBA" id="ARBA00022741"/>
    </source>
</evidence>
<dbReference type="GO" id="GO:0008478">
    <property type="term" value="F:pyridoxal kinase activity"/>
    <property type="evidence" value="ECO:0007669"/>
    <property type="project" value="UniProtKB-EC"/>
</dbReference>
<accession>A0A0R1HRU6</accession>
<evidence type="ECO:0000256" key="5">
    <source>
        <dbReference type="ARBA" id="ARBA00022840"/>
    </source>
</evidence>
<evidence type="ECO:0000313" key="8">
    <source>
        <dbReference type="Proteomes" id="UP000051450"/>
    </source>
</evidence>
<dbReference type="GO" id="GO:0005524">
    <property type="term" value="F:ATP binding"/>
    <property type="evidence" value="ECO:0007669"/>
    <property type="project" value="UniProtKB-KW"/>
</dbReference>
<dbReference type="GO" id="GO:0005829">
    <property type="term" value="C:cytosol"/>
    <property type="evidence" value="ECO:0007669"/>
    <property type="project" value="TreeGrafter"/>
</dbReference>
<keyword evidence="5" id="KW-0067">ATP-binding</keyword>
<sequence>MKGEDKMVKQLLIAQDLSSVGGVSLGIAVPVLASYHQRTTILPTMLLSSHTGGFGVPVKSDTSPLIQSFKEQWATIPIQFTGAYLGYLGTVESIKAMGSLLAELSDVEKMTTIDPVMADHGHLYSGMTTDYVNELRMLCLAQADLILPNLTEAYLLAELDYQENPSELEVDQLLKQLLKKLNLKAVVITGVTNQQNKIGVAFRTAGNESGWVLKEKREQHYFGTGDLLASCVVGELMTGKALEEALRFAVEVTWKAMSVSDKEVLDGRLGVNFMSILPDINQRMGN</sequence>
<evidence type="ECO:0000313" key="7">
    <source>
        <dbReference type="EMBL" id="KRK45930.1"/>
    </source>
</evidence>
<evidence type="ECO:0000256" key="4">
    <source>
        <dbReference type="ARBA" id="ARBA00022777"/>
    </source>
</evidence>